<gene>
    <name evidence="13" type="primary">LOC116958143</name>
</gene>
<dbReference type="PROSITE" id="PS50835">
    <property type="entry name" value="IG_LIKE"/>
    <property type="match status" value="3"/>
</dbReference>
<evidence type="ECO:0000256" key="6">
    <source>
        <dbReference type="ARBA" id="ARBA00023157"/>
    </source>
</evidence>
<dbReference type="Pfam" id="PF07686">
    <property type="entry name" value="V-set"/>
    <property type="match status" value="3"/>
</dbReference>
<dbReference type="InterPro" id="IPR003599">
    <property type="entry name" value="Ig_sub"/>
</dbReference>
<feature type="compositionally biased region" description="Acidic residues" evidence="9">
    <location>
        <begin position="501"/>
        <end position="511"/>
    </location>
</feature>
<keyword evidence="3" id="KW-0732">Signal</keyword>
<dbReference type="InterPro" id="IPR013106">
    <property type="entry name" value="Ig_V-set"/>
</dbReference>
<dbReference type="Proteomes" id="UP001318040">
    <property type="component" value="Chromosome 73"/>
</dbReference>
<feature type="transmembrane region" description="Helical" evidence="10">
    <location>
        <begin position="433"/>
        <end position="454"/>
    </location>
</feature>
<dbReference type="PANTHER" id="PTHR13869">
    <property type="entry name" value="MYELIN P0 RELATED"/>
    <property type="match status" value="1"/>
</dbReference>
<feature type="region of interest" description="Disordered" evidence="9">
    <location>
        <begin position="463"/>
        <end position="543"/>
    </location>
</feature>
<evidence type="ECO:0000256" key="1">
    <source>
        <dbReference type="ARBA" id="ARBA00004479"/>
    </source>
</evidence>
<dbReference type="KEGG" id="pmrn:116958143"/>
<accession>A0AAJ7UHF2</accession>
<dbReference type="PANTHER" id="PTHR13869:SF24">
    <property type="entry name" value="BASEMENT MEMBRANE-SPECIFIC HEPARAN SULFATE PROTEOGLYCAN CORE PROTEIN-LIKE"/>
    <property type="match status" value="1"/>
</dbReference>
<evidence type="ECO:0000313" key="12">
    <source>
        <dbReference type="Proteomes" id="UP001318040"/>
    </source>
</evidence>
<feature type="compositionally biased region" description="Pro residues" evidence="9">
    <location>
        <begin position="419"/>
        <end position="428"/>
    </location>
</feature>
<keyword evidence="6" id="KW-1015">Disulfide bond</keyword>
<feature type="domain" description="Ig-like" evidence="11">
    <location>
        <begin position="177"/>
        <end position="280"/>
    </location>
</feature>
<evidence type="ECO:0000256" key="8">
    <source>
        <dbReference type="ARBA" id="ARBA00023319"/>
    </source>
</evidence>
<keyword evidence="8" id="KW-0393">Immunoglobulin domain</keyword>
<dbReference type="InterPro" id="IPR036179">
    <property type="entry name" value="Ig-like_dom_sf"/>
</dbReference>
<keyword evidence="2 10" id="KW-0812">Transmembrane</keyword>
<keyword evidence="5 10" id="KW-0472">Membrane</keyword>
<dbReference type="Gene3D" id="2.60.40.10">
    <property type="entry name" value="Immunoglobulins"/>
    <property type="match status" value="3"/>
</dbReference>
<reference evidence="13" key="1">
    <citation type="submission" date="2025-08" db="UniProtKB">
        <authorList>
            <consortium name="RefSeq"/>
        </authorList>
    </citation>
    <scope>IDENTIFICATION</scope>
    <source>
        <tissue evidence="13">Sperm</tissue>
    </source>
</reference>
<dbReference type="SMART" id="SM00406">
    <property type="entry name" value="IGv"/>
    <property type="match status" value="2"/>
</dbReference>
<evidence type="ECO:0000313" key="13">
    <source>
        <dbReference type="RefSeq" id="XP_032836531.1"/>
    </source>
</evidence>
<feature type="domain" description="Ig-like" evidence="11">
    <location>
        <begin position="63"/>
        <end position="165"/>
    </location>
</feature>
<feature type="domain" description="Ig-like" evidence="11">
    <location>
        <begin position="291"/>
        <end position="388"/>
    </location>
</feature>
<dbReference type="InterPro" id="IPR013783">
    <property type="entry name" value="Ig-like_fold"/>
</dbReference>
<proteinExistence type="predicted"/>
<keyword evidence="7" id="KW-0325">Glycoprotein</keyword>
<feature type="compositionally biased region" description="Polar residues" evidence="9">
    <location>
        <begin position="520"/>
        <end position="543"/>
    </location>
</feature>
<comment type="subcellular location">
    <subcellularLocation>
        <location evidence="1">Membrane</location>
        <topology evidence="1">Single-pass type I membrane protein</topology>
    </subcellularLocation>
</comment>
<evidence type="ECO:0000256" key="4">
    <source>
        <dbReference type="ARBA" id="ARBA00022989"/>
    </source>
</evidence>
<dbReference type="RefSeq" id="XP_032836531.1">
    <property type="nucleotide sequence ID" value="XM_032980640.1"/>
</dbReference>
<evidence type="ECO:0000256" key="10">
    <source>
        <dbReference type="SAM" id="Phobius"/>
    </source>
</evidence>
<evidence type="ECO:0000259" key="11">
    <source>
        <dbReference type="PROSITE" id="PS50835"/>
    </source>
</evidence>
<name>A0AAJ7UHF2_PETMA</name>
<evidence type="ECO:0000256" key="3">
    <source>
        <dbReference type="ARBA" id="ARBA00022729"/>
    </source>
</evidence>
<dbReference type="InterPro" id="IPR007110">
    <property type="entry name" value="Ig-like_dom"/>
</dbReference>
<keyword evidence="4 10" id="KW-1133">Transmembrane helix</keyword>
<feature type="compositionally biased region" description="Basic and acidic residues" evidence="9">
    <location>
        <begin position="463"/>
        <end position="475"/>
    </location>
</feature>
<protein>
    <submittedName>
        <fullName evidence="13">Uncharacterized protein LOC116958143 isoform X1</fullName>
    </submittedName>
</protein>
<dbReference type="AlphaFoldDB" id="A0AAJ7UHF2"/>
<dbReference type="InterPro" id="IPR000920">
    <property type="entry name" value="Myelin_P0-rel"/>
</dbReference>
<dbReference type="SUPFAM" id="SSF48726">
    <property type="entry name" value="Immunoglobulin"/>
    <property type="match status" value="3"/>
</dbReference>
<organism evidence="12 13">
    <name type="scientific">Petromyzon marinus</name>
    <name type="common">Sea lamprey</name>
    <dbReference type="NCBI Taxonomy" id="7757"/>
    <lineage>
        <taxon>Eukaryota</taxon>
        <taxon>Metazoa</taxon>
        <taxon>Chordata</taxon>
        <taxon>Craniata</taxon>
        <taxon>Vertebrata</taxon>
        <taxon>Cyclostomata</taxon>
        <taxon>Hyperoartia</taxon>
        <taxon>Petromyzontiformes</taxon>
        <taxon>Petromyzontidae</taxon>
        <taxon>Petromyzon</taxon>
    </lineage>
</organism>
<dbReference type="GO" id="GO:0016020">
    <property type="term" value="C:membrane"/>
    <property type="evidence" value="ECO:0007669"/>
    <property type="project" value="UniProtKB-SubCell"/>
</dbReference>
<evidence type="ECO:0000256" key="9">
    <source>
        <dbReference type="SAM" id="MobiDB-lite"/>
    </source>
</evidence>
<evidence type="ECO:0000256" key="5">
    <source>
        <dbReference type="ARBA" id="ARBA00023136"/>
    </source>
</evidence>
<feature type="region of interest" description="Disordered" evidence="9">
    <location>
        <begin position="409"/>
        <end position="428"/>
    </location>
</feature>
<dbReference type="SMART" id="SM00409">
    <property type="entry name" value="IG"/>
    <property type="match status" value="3"/>
</dbReference>
<evidence type="ECO:0000256" key="7">
    <source>
        <dbReference type="ARBA" id="ARBA00023180"/>
    </source>
</evidence>
<keyword evidence="12" id="KW-1185">Reference proteome</keyword>
<sequence>MSTACEFLSSVREGIAPTPPLGTTKATTILTIFVLLLIGTVFADSAGVGNGSESGVQHQGRTPREFMVVTPGKMNAVAGSKILLPCSYTCTISGVTHTLVEWFRRDGREEERIYQYPNGDIQWPLQATWLGDVSKCDASITVSDIQTHDSGRYRCEVTVYPQNIHDIGYLQLNVTSPSELVVVTPDKMNAMAGTTFLLPCVYTCTISGVTYTLVEWFRIIDGREERIYQCLDGRSSHWPLQATWMGNVSTCDVSITVSDIQTHDSGQYRCEVSVYPQSIQDIGYLQLNIYPQTDLAVVTPDAKDATVGSTAILPCSYTCNITGIRHTLVEWFRTIDGRDQKVYEIAHRKRSLRPMQVTWLGDDSTCNASITISDIQTHDAGRYRCEVTVYRYDKPSMQDIGYLQLNVHNEPEPTDARPTPTPTPVPTPAPSPAVGIVLGVVIPLVVVAGVVFCCRRRMKRPRLPREAEAPPHEMHGLNPNGENGGARSGETDRGQVAPAEQGDEPNDEEGERETSTSRSQKSSQPVSNHLNKCSNLFQSTHHC</sequence>
<evidence type="ECO:0000256" key="2">
    <source>
        <dbReference type="ARBA" id="ARBA00022692"/>
    </source>
</evidence>